<name>A0A163H437_DIDRA</name>
<gene>
    <name evidence="2" type="ORF">ST47_g3716</name>
</gene>
<organism evidence="2 3">
    <name type="scientific">Didymella rabiei</name>
    <name type="common">Chickpea ascochyta blight fungus</name>
    <name type="synonym">Mycosphaerella rabiei</name>
    <dbReference type="NCBI Taxonomy" id="5454"/>
    <lineage>
        <taxon>Eukaryota</taxon>
        <taxon>Fungi</taxon>
        <taxon>Dikarya</taxon>
        <taxon>Ascomycota</taxon>
        <taxon>Pezizomycotina</taxon>
        <taxon>Dothideomycetes</taxon>
        <taxon>Pleosporomycetidae</taxon>
        <taxon>Pleosporales</taxon>
        <taxon>Pleosporineae</taxon>
        <taxon>Didymellaceae</taxon>
        <taxon>Ascochyta</taxon>
    </lineage>
</organism>
<dbReference type="AlphaFoldDB" id="A0A163H437"/>
<feature type="region of interest" description="Disordered" evidence="1">
    <location>
        <begin position="123"/>
        <end position="167"/>
    </location>
</feature>
<dbReference type="Proteomes" id="UP000076837">
    <property type="component" value="Unassembled WGS sequence"/>
</dbReference>
<comment type="caution">
    <text evidence="2">The sequence shown here is derived from an EMBL/GenBank/DDBJ whole genome shotgun (WGS) entry which is preliminary data.</text>
</comment>
<reference evidence="2 3" key="1">
    <citation type="journal article" date="2016" name="Sci. Rep.">
        <title>Draft genome sequencing and secretome analysis of fungal phytopathogen Ascochyta rabiei provides insight into the necrotrophic effector repertoire.</title>
        <authorList>
            <person name="Verma S."/>
            <person name="Gazara R.K."/>
            <person name="Nizam S."/>
            <person name="Parween S."/>
            <person name="Chattopadhyay D."/>
            <person name="Verma P.K."/>
        </authorList>
    </citation>
    <scope>NUCLEOTIDE SEQUENCE [LARGE SCALE GENOMIC DNA]</scope>
    <source>
        <strain evidence="2 3">ArDII</strain>
    </source>
</reference>
<accession>A0A163H437</accession>
<evidence type="ECO:0000256" key="1">
    <source>
        <dbReference type="SAM" id="MobiDB-lite"/>
    </source>
</evidence>
<dbReference type="EMBL" id="JYNV01000136">
    <property type="protein sequence ID" value="KZM25146.1"/>
    <property type="molecule type" value="Genomic_DNA"/>
</dbReference>
<proteinExistence type="predicted"/>
<evidence type="ECO:0000313" key="3">
    <source>
        <dbReference type="Proteomes" id="UP000076837"/>
    </source>
</evidence>
<keyword evidence="3" id="KW-1185">Reference proteome</keyword>
<evidence type="ECO:0000313" key="2">
    <source>
        <dbReference type="EMBL" id="KZM25146.1"/>
    </source>
</evidence>
<sequence>MSDSIVNETTQCFGLVAMSQKSSSKLDREIPTYAPTVPSSLGTNIWIAEEHGAAERTEHTVKVAVTSTTNTDAAVTSFMNADAAVPITDDVGLFTTPRTTGRRITRILGTTTRSTTWKVEKMPLSEPATENGAHEVHHPTPTATAEYPKRRRGDSPGANEQPDNQANFETTMRSLHARIRALEQQLEQQQMICDNHTQHVADKVEACLKNAENEPSDTLNDVVTEMDACQGTNAELTKRI</sequence>
<protein>
    <submittedName>
        <fullName evidence="2">Uncharacterized protein</fullName>
    </submittedName>
</protein>